<name>A0A8S0XBV7_9FIRM</name>
<dbReference type="GO" id="GO:0004722">
    <property type="term" value="F:protein serine/threonine phosphatase activity"/>
    <property type="evidence" value="ECO:0007669"/>
    <property type="project" value="UniProtKB-EC"/>
</dbReference>
<feature type="domain" description="PPM-type phosphatase" evidence="1">
    <location>
        <begin position="15"/>
        <end position="258"/>
    </location>
</feature>
<dbReference type="SMART" id="SM00332">
    <property type="entry name" value="PP2Cc"/>
    <property type="match status" value="1"/>
</dbReference>
<dbReference type="Proteomes" id="UP001071230">
    <property type="component" value="Unassembled WGS sequence"/>
</dbReference>
<dbReference type="EMBL" id="CDGJ01000110">
    <property type="protein sequence ID" value="CEJ09095.1"/>
    <property type="molecule type" value="Genomic_DNA"/>
</dbReference>
<reference evidence="3" key="1">
    <citation type="submission" date="2014-11" db="EMBL/GenBank/DDBJ databases">
        <authorList>
            <person name="Hornung B.V."/>
        </authorList>
    </citation>
    <scope>NUCLEOTIDE SEQUENCE</scope>
    <source>
        <strain evidence="3">INE</strain>
    </source>
</reference>
<dbReference type="AlphaFoldDB" id="A0A8S0XBV7"/>
<dbReference type="EC" id="3.1.3.16" evidence="2"/>
<keyword evidence="4" id="KW-1185">Reference proteome</keyword>
<keyword evidence="2" id="KW-0378">Hydrolase</keyword>
<evidence type="ECO:0000313" key="2">
    <source>
        <dbReference type="EMBL" id="CAA7601686.1"/>
    </source>
</evidence>
<evidence type="ECO:0000313" key="4">
    <source>
        <dbReference type="Proteomes" id="UP001071230"/>
    </source>
</evidence>
<dbReference type="InterPro" id="IPR015655">
    <property type="entry name" value="PP2C"/>
</dbReference>
<dbReference type="PROSITE" id="PS51746">
    <property type="entry name" value="PPM_2"/>
    <property type="match status" value="1"/>
</dbReference>
<dbReference type="SUPFAM" id="SSF81606">
    <property type="entry name" value="PP2C-like"/>
    <property type="match status" value="1"/>
</dbReference>
<dbReference type="PANTHER" id="PTHR13832">
    <property type="entry name" value="PROTEIN PHOSPHATASE 2C"/>
    <property type="match status" value="1"/>
</dbReference>
<dbReference type="RefSeq" id="WP_240985181.1">
    <property type="nucleotide sequence ID" value="NZ_CDGJ01000110.1"/>
</dbReference>
<dbReference type="InterPro" id="IPR001932">
    <property type="entry name" value="PPM-type_phosphatase-like_dom"/>
</dbReference>
<dbReference type="KEGG" id="aacx:DEACI_2353"/>
<dbReference type="InterPro" id="IPR036457">
    <property type="entry name" value="PPM-type-like_dom_sf"/>
</dbReference>
<protein>
    <submittedName>
        <fullName evidence="2">Phosphoprotein phosphatase</fullName>
        <ecNumber evidence="2">3.1.3.16</ecNumber>
    </submittedName>
    <submittedName>
        <fullName evidence="3">Protein phosphatase PrpC</fullName>
    </submittedName>
</protein>
<organism evidence="2">
    <name type="scientific">Acididesulfobacillus acetoxydans</name>
    <dbReference type="NCBI Taxonomy" id="1561005"/>
    <lineage>
        <taxon>Bacteria</taxon>
        <taxon>Bacillati</taxon>
        <taxon>Bacillota</taxon>
        <taxon>Clostridia</taxon>
        <taxon>Eubacteriales</taxon>
        <taxon>Peptococcaceae</taxon>
        <taxon>Acididesulfobacillus</taxon>
    </lineage>
</organism>
<dbReference type="Proteomes" id="UP000836597">
    <property type="component" value="Chromosome"/>
</dbReference>
<dbReference type="Gene3D" id="3.60.40.10">
    <property type="entry name" value="PPM-type phosphatase domain"/>
    <property type="match status" value="1"/>
</dbReference>
<sequence>MLNLKGSTRCQTSFEVHGHSDKGQIRPRNEDYFSYFIPADKRILKALGSLFVVSDGVGGHVAGEVASAEAVNVILQEFYFGDHAEKPPQRLRDAFAHASLHIFDLASHHKRFANMQCTLTALLLRQGQYFIAHAGDSKAFLLRDRTLTQLTKDHSLVAKLVRMGLVSPEQAKTHPYRHMLIRALGESPLLQIDMFSGSSEPGDIFCLITDGILEHLTEEELRQYLLKKAGMDSIQKKIVDIVNERGGYDNMTILTVKVTEVC</sequence>
<dbReference type="PANTHER" id="PTHR13832:SF827">
    <property type="entry name" value="PROTEIN PHOSPHATASE 1L"/>
    <property type="match status" value="1"/>
</dbReference>
<dbReference type="Pfam" id="PF13672">
    <property type="entry name" value="PP2C_2"/>
    <property type="match status" value="1"/>
</dbReference>
<dbReference type="CDD" id="cd00143">
    <property type="entry name" value="PP2Cc"/>
    <property type="match status" value="1"/>
</dbReference>
<reference evidence="2" key="2">
    <citation type="submission" date="2020-01" db="EMBL/GenBank/DDBJ databases">
        <authorList>
            <person name="Hornung B."/>
        </authorList>
    </citation>
    <scope>NUCLEOTIDE SEQUENCE</scope>
    <source>
        <strain evidence="2">PacBioINE</strain>
    </source>
</reference>
<dbReference type="EMBL" id="LR746496">
    <property type="protein sequence ID" value="CAA7601686.1"/>
    <property type="molecule type" value="Genomic_DNA"/>
</dbReference>
<accession>A0A8S0XBV7</accession>
<gene>
    <name evidence="2" type="ORF">DEACI_2353</name>
    <name evidence="3" type="ORF">DEACI_3578</name>
</gene>
<evidence type="ECO:0000313" key="3">
    <source>
        <dbReference type="EMBL" id="CEJ09095.1"/>
    </source>
</evidence>
<proteinExistence type="predicted"/>
<dbReference type="SMART" id="SM00331">
    <property type="entry name" value="PP2C_SIG"/>
    <property type="match status" value="1"/>
</dbReference>
<evidence type="ECO:0000259" key="1">
    <source>
        <dbReference type="PROSITE" id="PS51746"/>
    </source>
</evidence>